<gene>
    <name evidence="1" type="ORF">QR680_014101</name>
</gene>
<name>A0AA39I9Z5_9BILA</name>
<protein>
    <submittedName>
        <fullName evidence="1">Uncharacterized protein</fullName>
    </submittedName>
</protein>
<dbReference type="EMBL" id="JAUCMV010000002">
    <property type="protein sequence ID" value="KAK0419353.1"/>
    <property type="molecule type" value="Genomic_DNA"/>
</dbReference>
<dbReference type="AlphaFoldDB" id="A0AA39I9Z5"/>
<dbReference type="Proteomes" id="UP001175271">
    <property type="component" value="Unassembled WGS sequence"/>
</dbReference>
<comment type="caution">
    <text evidence="1">The sequence shown here is derived from an EMBL/GenBank/DDBJ whole genome shotgun (WGS) entry which is preliminary data.</text>
</comment>
<keyword evidence="2" id="KW-1185">Reference proteome</keyword>
<proteinExistence type="predicted"/>
<accession>A0AA39I9Z5</accession>
<reference evidence="1" key="1">
    <citation type="submission" date="2023-06" db="EMBL/GenBank/DDBJ databases">
        <title>Genomic analysis of the entomopathogenic nematode Steinernema hermaphroditum.</title>
        <authorList>
            <person name="Schwarz E.M."/>
            <person name="Heppert J.K."/>
            <person name="Baniya A."/>
            <person name="Schwartz H.T."/>
            <person name="Tan C.-H."/>
            <person name="Antoshechkin I."/>
            <person name="Sternberg P.W."/>
            <person name="Goodrich-Blair H."/>
            <person name="Dillman A.R."/>
        </authorList>
    </citation>
    <scope>NUCLEOTIDE SEQUENCE</scope>
    <source>
        <strain evidence="1">PS9179</strain>
        <tissue evidence="1">Whole animal</tissue>
    </source>
</reference>
<evidence type="ECO:0000313" key="1">
    <source>
        <dbReference type="EMBL" id="KAK0419353.1"/>
    </source>
</evidence>
<sequence length="204" mass="23320">MSFVNSLQNQLLVELALRPKEEEIERLPPLLLKRLENLADSIIAFNDRFGHIVDLLNYPQSILLYPNGEVDLERTIAKLQGCMCKLDFFILAIYTGTVIDKMKLFLGLSSEQQDDLWDLLQTDGFLCVGTSAIINVDLRALMDKVPSALQKCIEFEAVSTLEDILRRIEYPTEQEVKDLLEGIELEHSNRRIRDILVSFHQSAV</sequence>
<evidence type="ECO:0000313" key="2">
    <source>
        <dbReference type="Proteomes" id="UP001175271"/>
    </source>
</evidence>
<organism evidence="1 2">
    <name type="scientific">Steinernema hermaphroditum</name>
    <dbReference type="NCBI Taxonomy" id="289476"/>
    <lineage>
        <taxon>Eukaryota</taxon>
        <taxon>Metazoa</taxon>
        <taxon>Ecdysozoa</taxon>
        <taxon>Nematoda</taxon>
        <taxon>Chromadorea</taxon>
        <taxon>Rhabditida</taxon>
        <taxon>Tylenchina</taxon>
        <taxon>Panagrolaimomorpha</taxon>
        <taxon>Strongyloidoidea</taxon>
        <taxon>Steinernematidae</taxon>
        <taxon>Steinernema</taxon>
    </lineage>
</organism>